<dbReference type="PROSITE" id="PS51510">
    <property type="entry name" value="PHOSPHAGEN_KINASE_C"/>
    <property type="match status" value="1"/>
</dbReference>
<dbReference type="CDD" id="cd07930">
    <property type="entry name" value="bacterial_phosphagen_kinase"/>
    <property type="match status" value="1"/>
</dbReference>
<dbReference type="NCBIfam" id="NF002194">
    <property type="entry name" value="PRK01059.1-4"/>
    <property type="match status" value="1"/>
</dbReference>
<protein>
    <recommendedName>
        <fullName evidence="5">Protein-arginine kinase</fullName>
        <ecNumber evidence="5">2.7.14.1</ecNumber>
    </recommendedName>
</protein>
<keyword evidence="10" id="KW-1185">Reference proteome</keyword>
<keyword evidence="5" id="KW-0021">Allosteric enzyme</keyword>
<evidence type="ECO:0000259" key="8">
    <source>
        <dbReference type="PROSITE" id="PS51510"/>
    </source>
</evidence>
<comment type="caution">
    <text evidence="9">The sequence shown here is derived from an EMBL/GenBank/DDBJ whole genome shotgun (WGS) entry which is preliminary data.</text>
</comment>
<dbReference type="RefSeq" id="WP_264849126.1">
    <property type="nucleotide sequence ID" value="NZ_BRXR01000001.1"/>
</dbReference>
<sequence>MENWMRSSSKENNIVLSSRIRLARNLDSIPFPDRLDNEKGRDVVKQIEKAFYTSAHTEKTFNTKYLWETGDMVNLSYFERHLISAKLLNNSSKSAFIVDKDETVSIMLNEEDHIRLQCIAAGLNLEETYDMANKLDNLLEENLDYAFDEKLGYLAACPTNIGTGLRASVMLHLPALSFNNDMNKILNAVTQIGMTVRGLYGEGSKAEGNLYQLSNQITLGLSEEEILSNLKSVVNEIINQEIYTRERLLNTHKYELEDKMFRSLGILKSAVLLNSKECLNLLSNVRMGVEMGIINDVDSEKLNSLLVEIQSATLQLKANGRLSDRERDYQRALLVRERLEK</sequence>
<dbReference type="PROSITE" id="PS00112">
    <property type="entry name" value="PHOSPHAGEN_KINASE"/>
    <property type="match status" value="1"/>
</dbReference>
<dbReference type="Pfam" id="PF00217">
    <property type="entry name" value="ATP-gua_Ptrans"/>
    <property type="match status" value="1"/>
</dbReference>
<feature type="short sequence motif" description="RDXXRA motif of the pArg binding pocket involved in allosteric regulation" evidence="5">
    <location>
        <begin position="327"/>
        <end position="332"/>
    </location>
</feature>
<dbReference type="InterPro" id="IPR022415">
    <property type="entry name" value="ATP-guanido_PTrfase_AS"/>
</dbReference>
<keyword evidence="1 5" id="KW-0808">Transferase</keyword>
<organism evidence="9 10">
    <name type="scientific">Clostridium omnivorum</name>
    <dbReference type="NCBI Taxonomy" id="1604902"/>
    <lineage>
        <taxon>Bacteria</taxon>
        <taxon>Bacillati</taxon>
        <taxon>Bacillota</taxon>
        <taxon>Clostridia</taxon>
        <taxon>Eubacteriales</taxon>
        <taxon>Clostridiaceae</taxon>
        <taxon>Clostridium</taxon>
    </lineage>
</organism>
<evidence type="ECO:0000256" key="6">
    <source>
        <dbReference type="PROSITE-ProRule" id="PRU00843"/>
    </source>
</evidence>
<feature type="binding site" evidence="5 6">
    <location>
        <position position="81"/>
    </location>
    <ligand>
        <name>ATP</name>
        <dbReference type="ChEBI" id="CHEBI:30616"/>
    </ligand>
</feature>
<feature type="binding site" evidence="5 6">
    <location>
        <position position="115"/>
    </location>
    <ligand>
        <name>ATP</name>
        <dbReference type="ChEBI" id="CHEBI:30616"/>
    </ligand>
</feature>
<evidence type="ECO:0000256" key="5">
    <source>
        <dbReference type="HAMAP-Rule" id="MF_00602"/>
    </source>
</evidence>
<dbReference type="SUPFAM" id="SSF55931">
    <property type="entry name" value="Glutamine synthetase/guanido kinase"/>
    <property type="match status" value="1"/>
</dbReference>
<feature type="binding site" evidence="5 6">
    <location>
        <begin position="166"/>
        <end position="170"/>
    </location>
    <ligand>
        <name>ATP</name>
        <dbReference type="ChEBI" id="CHEBI:30616"/>
    </ligand>
</feature>
<feature type="binding site" evidence="5 6">
    <location>
        <begin position="197"/>
        <end position="202"/>
    </location>
    <ligand>
        <name>ATP</name>
        <dbReference type="ChEBI" id="CHEBI:30616"/>
    </ligand>
</feature>
<dbReference type="HAMAP" id="MF_00602">
    <property type="entry name" value="Prot_Arg_kinase"/>
    <property type="match status" value="1"/>
</dbReference>
<reference evidence="9 10" key="1">
    <citation type="journal article" date="2024" name="Int. J. Syst. Evol. Microbiol.">
        <title>Clostridium omnivorum sp. nov., isolated from anoxic soil under the treatment of reductive soil disinfestation.</title>
        <authorList>
            <person name="Ueki A."/>
            <person name="Tonouchi A."/>
            <person name="Kaku N."/>
            <person name="Honma S."/>
            <person name="Ueki K."/>
        </authorList>
    </citation>
    <scope>NUCLEOTIDE SEQUENCE [LARGE SCALE GENOMIC DNA]</scope>
    <source>
        <strain evidence="9 10">E14</strain>
    </source>
</reference>
<evidence type="ECO:0000256" key="4">
    <source>
        <dbReference type="ARBA" id="ARBA00022840"/>
    </source>
</evidence>
<feature type="binding site" evidence="5 6">
    <location>
        <begin position="17"/>
        <end position="21"/>
    </location>
    <ligand>
        <name>ATP</name>
        <dbReference type="ChEBI" id="CHEBI:30616"/>
    </ligand>
</feature>
<dbReference type="PANTHER" id="PTHR11547:SF38">
    <property type="entry name" value="ARGININE KINASE 1-RELATED"/>
    <property type="match status" value="1"/>
</dbReference>
<dbReference type="InterPro" id="IPR000749">
    <property type="entry name" value="ATP-guanido_PTrfase"/>
</dbReference>
<comment type="similarity">
    <text evidence="5 6 7">Belongs to the ATP:guanido phosphotransferase family.</text>
</comment>
<keyword evidence="2 5" id="KW-0547">Nucleotide-binding</keyword>
<comment type="function">
    <text evidence="5">Catalyzes the specific phosphorylation of arginine residues in proteins.</text>
</comment>
<evidence type="ECO:0000256" key="7">
    <source>
        <dbReference type="RuleBase" id="RU000505"/>
    </source>
</evidence>
<name>A0ABQ5N3T1_9CLOT</name>
<gene>
    <name evidence="5 9" type="primary">mcsB</name>
    <name evidence="9" type="ORF">bsdE14_12600</name>
</gene>
<dbReference type="EC" id="2.7.14.1" evidence="5"/>
<comment type="catalytic activity">
    <reaction evidence="5">
        <text>L-arginyl-[protein] + ATP = N(omega)-phospho-L-arginyl-[protein] + ADP + H(+)</text>
        <dbReference type="Rhea" id="RHEA:43384"/>
        <dbReference type="Rhea" id="RHEA-COMP:10532"/>
        <dbReference type="Rhea" id="RHEA-COMP:10533"/>
        <dbReference type="ChEBI" id="CHEBI:15378"/>
        <dbReference type="ChEBI" id="CHEBI:29965"/>
        <dbReference type="ChEBI" id="CHEBI:30616"/>
        <dbReference type="ChEBI" id="CHEBI:83226"/>
        <dbReference type="ChEBI" id="CHEBI:456216"/>
        <dbReference type="EC" id="2.7.14.1"/>
    </reaction>
</comment>
<evidence type="ECO:0000256" key="1">
    <source>
        <dbReference type="ARBA" id="ARBA00022679"/>
    </source>
</evidence>
<dbReference type="Proteomes" id="UP001208567">
    <property type="component" value="Unassembled WGS sequence"/>
</dbReference>
<dbReference type="Gene3D" id="3.30.590.10">
    <property type="entry name" value="Glutamine synthetase/guanido kinase, catalytic domain"/>
    <property type="match status" value="1"/>
</dbReference>
<feature type="domain" description="Phosphagen kinase C-terminal" evidence="8">
    <location>
        <begin position="14"/>
        <end position="244"/>
    </location>
</feature>
<comment type="activity regulation">
    <text evidence="5">Appears to be allosterically activated by the binding of pArg-containing polypeptides to the pArg-binding pocket localized in the C-terminal domain of McsB.</text>
</comment>
<evidence type="ECO:0000256" key="2">
    <source>
        <dbReference type="ARBA" id="ARBA00022741"/>
    </source>
</evidence>
<dbReference type="InterPro" id="IPR022414">
    <property type="entry name" value="ATP-guanido_PTrfase_cat"/>
</dbReference>
<dbReference type="EMBL" id="BRXR01000001">
    <property type="protein sequence ID" value="GLC29850.1"/>
    <property type="molecule type" value="Genomic_DNA"/>
</dbReference>
<dbReference type="GO" id="GO:0016301">
    <property type="term" value="F:kinase activity"/>
    <property type="evidence" value="ECO:0007669"/>
    <property type="project" value="UniProtKB-KW"/>
</dbReference>
<evidence type="ECO:0000256" key="3">
    <source>
        <dbReference type="ARBA" id="ARBA00022777"/>
    </source>
</evidence>
<dbReference type="PANTHER" id="PTHR11547">
    <property type="entry name" value="ARGININE OR CREATINE KINASE"/>
    <property type="match status" value="1"/>
</dbReference>
<dbReference type="InterPro" id="IPR014746">
    <property type="entry name" value="Gln_synth/guanido_kin_cat_dom"/>
</dbReference>
<dbReference type="InterPro" id="IPR023660">
    <property type="entry name" value="Arg_Kinase"/>
</dbReference>
<accession>A0ABQ5N3T1</accession>
<keyword evidence="4 5" id="KW-0067">ATP-binding</keyword>
<evidence type="ECO:0000313" key="10">
    <source>
        <dbReference type="Proteomes" id="UP001208567"/>
    </source>
</evidence>
<evidence type="ECO:0000313" key="9">
    <source>
        <dbReference type="EMBL" id="GLC29850.1"/>
    </source>
</evidence>
<proteinExistence type="inferred from homology"/>
<keyword evidence="3 5" id="KW-0418">Kinase</keyword>